<feature type="region of interest" description="Disordered" evidence="1">
    <location>
        <begin position="1"/>
        <end position="71"/>
    </location>
</feature>
<keyword evidence="3" id="KW-1185">Reference proteome</keyword>
<evidence type="ECO:0000313" key="2">
    <source>
        <dbReference type="EMBL" id="CAH1401319.1"/>
    </source>
</evidence>
<reference evidence="2" key="1">
    <citation type="submission" date="2022-01" db="EMBL/GenBank/DDBJ databases">
        <authorList>
            <person name="King R."/>
        </authorList>
    </citation>
    <scope>NUCLEOTIDE SEQUENCE</scope>
</reference>
<proteinExistence type="predicted"/>
<dbReference type="Proteomes" id="UP001152798">
    <property type="component" value="Chromosome 5"/>
</dbReference>
<protein>
    <submittedName>
        <fullName evidence="2">Uncharacterized protein</fullName>
    </submittedName>
</protein>
<gene>
    <name evidence="2" type="ORF">NEZAVI_LOCUS10368</name>
</gene>
<evidence type="ECO:0000256" key="1">
    <source>
        <dbReference type="SAM" id="MobiDB-lite"/>
    </source>
</evidence>
<sequence>MSSKDHKDVERLGEQYKNAPRDAKREVARGMGIEQVGVGKDTKASRAQAHEGNISSDSGVAKFQSAGMGPK</sequence>
<dbReference type="AlphaFoldDB" id="A0A9P0MQJ9"/>
<dbReference type="EMBL" id="OV725081">
    <property type="protein sequence ID" value="CAH1401319.1"/>
    <property type="molecule type" value="Genomic_DNA"/>
</dbReference>
<evidence type="ECO:0000313" key="3">
    <source>
        <dbReference type="Proteomes" id="UP001152798"/>
    </source>
</evidence>
<name>A0A9P0MQJ9_NEZVI</name>
<accession>A0A9P0MQJ9</accession>
<organism evidence="2 3">
    <name type="scientific">Nezara viridula</name>
    <name type="common">Southern green stink bug</name>
    <name type="synonym">Cimex viridulus</name>
    <dbReference type="NCBI Taxonomy" id="85310"/>
    <lineage>
        <taxon>Eukaryota</taxon>
        <taxon>Metazoa</taxon>
        <taxon>Ecdysozoa</taxon>
        <taxon>Arthropoda</taxon>
        <taxon>Hexapoda</taxon>
        <taxon>Insecta</taxon>
        <taxon>Pterygota</taxon>
        <taxon>Neoptera</taxon>
        <taxon>Paraneoptera</taxon>
        <taxon>Hemiptera</taxon>
        <taxon>Heteroptera</taxon>
        <taxon>Panheteroptera</taxon>
        <taxon>Pentatomomorpha</taxon>
        <taxon>Pentatomoidea</taxon>
        <taxon>Pentatomidae</taxon>
        <taxon>Pentatominae</taxon>
        <taxon>Nezara</taxon>
    </lineage>
</organism>
<feature type="compositionally biased region" description="Basic and acidic residues" evidence="1">
    <location>
        <begin position="1"/>
        <end position="28"/>
    </location>
</feature>